<dbReference type="RefSeq" id="WP_005006051.1">
    <property type="nucleotide sequence ID" value="NZ_CP082144.1"/>
</dbReference>
<keyword evidence="1" id="KW-0614">Plasmid</keyword>
<geneLocation type="plasmid" evidence="1">
    <name>pALWED1.1</name>
</geneLocation>
<dbReference type="AlphaFoldDB" id="A0A1P8KGE9"/>
<gene>
    <name evidence="1" type="ORF">BAA96_1p0050</name>
</gene>
<name>A0A1P8KGE9_ACILW</name>
<dbReference type="GO" id="GO:0016787">
    <property type="term" value="F:hydrolase activity"/>
    <property type="evidence" value="ECO:0007669"/>
    <property type="project" value="UniProtKB-KW"/>
</dbReference>
<accession>A0A1P8KGE9</accession>
<dbReference type="InterPro" id="IPR014729">
    <property type="entry name" value="Rossmann-like_a/b/a_fold"/>
</dbReference>
<dbReference type="SUPFAM" id="SSF52402">
    <property type="entry name" value="Adenine nucleotide alpha hydrolases-like"/>
    <property type="match status" value="1"/>
</dbReference>
<keyword evidence="1" id="KW-0378">Hydrolase</keyword>
<dbReference type="EMBL" id="KX426227">
    <property type="protein sequence ID" value="APW48757.1"/>
    <property type="molecule type" value="Genomic_DNA"/>
</dbReference>
<sequence>MNTAHKYDDQVIIPTIAGQLELLSGTDLNKELAEHVFHEAPDIDLSIYDIFIVCLSGGKDSIAAYLRLLEAGVDKSKIELWHHKIDEENQPFMDWVFMENYTKAFAQAFDTPLYFSWLEGGFLGEMLKENSYSKPHFVETPEGLIKLERDNNRSKPGTRLKFPQQAASLMTRWCSSALKIDVGRRALNNQERFDGKNICFITGERREESPNRSKYNQLEPHPCDRRSGKKARRVDWWKNVLHFTEEQVWALLEKYKVTPPVPYRLGWGRSSCMTCIFNSPKIWSTISTYYPERAQLIAGYEQKFDCTISRSKIDVVSLSNRIEPFDIQDMEALVQSKIESYYLPVFTDNWTVPPGAFNKEGCGSL</sequence>
<organism evidence="1">
    <name type="scientific">Acinetobacter lwoffii</name>
    <dbReference type="NCBI Taxonomy" id="28090"/>
    <lineage>
        <taxon>Bacteria</taxon>
        <taxon>Pseudomonadati</taxon>
        <taxon>Pseudomonadota</taxon>
        <taxon>Gammaproteobacteria</taxon>
        <taxon>Moraxellales</taxon>
        <taxon>Moraxellaceae</taxon>
        <taxon>Acinetobacter</taxon>
    </lineage>
</organism>
<dbReference type="Gene3D" id="3.40.50.620">
    <property type="entry name" value="HUPs"/>
    <property type="match status" value="1"/>
</dbReference>
<protein>
    <submittedName>
        <fullName evidence="1">Putative phosphohydrolase</fullName>
    </submittedName>
</protein>
<evidence type="ECO:0000313" key="1">
    <source>
        <dbReference type="EMBL" id="APW48757.1"/>
    </source>
</evidence>
<proteinExistence type="predicted"/>
<reference evidence="1" key="1">
    <citation type="journal article" date="2016" name="Biomed. Res. Int.">
        <title>Resistance of Permafrost and Modern Acinetobacter lwoffii Strains to Heavy Metals and Arsenic Revealed by Genome Analysis.</title>
        <authorList>
            <person name="Mindlin S."/>
            <person name="Petrenko A."/>
            <person name="Kurakov A."/>
            <person name="Beletsky A."/>
            <person name="Mardanov A."/>
            <person name="Petrova M."/>
        </authorList>
    </citation>
    <scope>NUCLEOTIDE SEQUENCE</scope>
    <source>
        <strain evidence="1">ED23-35</strain>
        <plasmid evidence="1">pALWED1.1</plasmid>
    </source>
</reference>